<dbReference type="InterPro" id="IPR016438">
    <property type="entry name" value="SKI2-like"/>
</dbReference>
<dbReference type="PANTHER" id="PTHR12131">
    <property type="entry name" value="ATP-DEPENDENT RNA AND DNA HELICASE"/>
    <property type="match status" value="1"/>
</dbReference>
<keyword evidence="4" id="KW-0067">ATP-binding</keyword>
<feature type="region of interest" description="Disordered" evidence="5">
    <location>
        <begin position="252"/>
        <end position="274"/>
    </location>
</feature>
<evidence type="ECO:0000256" key="4">
    <source>
        <dbReference type="ARBA" id="ARBA00022840"/>
    </source>
</evidence>
<keyword evidence="3" id="KW-0347">Helicase</keyword>
<feature type="domain" description="Helicase ATP-binding" evidence="6">
    <location>
        <begin position="360"/>
        <end position="515"/>
    </location>
</feature>
<keyword evidence="2" id="KW-0378">Hydrolase</keyword>
<dbReference type="Gene3D" id="1.10.3380.30">
    <property type="match status" value="1"/>
</dbReference>
<dbReference type="InterPro" id="IPR014001">
    <property type="entry name" value="Helicase_ATP-bd"/>
</dbReference>
<dbReference type="InterPro" id="IPR001650">
    <property type="entry name" value="Helicase_C-like"/>
</dbReference>
<dbReference type="PANTHER" id="PTHR12131:SF24">
    <property type="entry name" value="DEXH-BOX ATP-DEPENDENT RNA HELICASE DEXH11"/>
    <property type="match status" value="1"/>
</dbReference>
<dbReference type="CDD" id="cd18795">
    <property type="entry name" value="SF2_C_Ski2"/>
    <property type="match status" value="1"/>
</dbReference>
<dbReference type="FunFam" id="3.40.50.300:FF:001047">
    <property type="entry name" value="DExH-box ATP-dependent RNA helicase DExH11"/>
    <property type="match status" value="1"/>
</dbReference>
<evidence type="ECO:0000259" key="7">
    <source>
        <dbReference type="PROSITE" id="PS51194"/>
    </source>
</evidence>
<dbReference type="Proteomes" id="UP001188597">
    <property type="component" value="Unassembled WGS sequence"/>
</dbReference>
<dbReference type="InterPro" id="IPR048392">
    <property type="entry name" value="MTR4-like_stalk"/>
</dbReference>
<sequence>MDRVFATNELSFRVGFSGHSGHLRVEPLPPPPAFARETPESIKEYIEEKYLLPRLDSDEFSPEKAGRQWEFDWFDKAQIHLEPSMPRSVVAPAWELPFRRPRRGLEKWEPRSVEVDVSDLVLGDEDYGSLPRIAGPAQDFVKGSINNRPFRPGGLEDSQSVGRILPDGASNGEWVWEVLNGSPAEAIAPSFKQGVDLGNLKVRSYSWNVHEGPRDLKRKSETKLNEISVQFDDLFKKAWEEDVVDLAVAGDASESDVEANEHENAKSGSVPLEAQEDNLDVAADVFKTESSGLDEILSVESGASISRLDGGSNSGGQLQPEEAWAVSGGSEGIADSFHELVPDMALDFPFNLDAFQKEAIYYLEKGESVFVAAHTSAGKTVVAEYAFALASKHCTRAVYTAPIKTISNQKYRDFCGKFDVGLLTGDVSLRPEASCLIMTTEILRSMLYRGADIIRDIEWVIFDEVHYVNDVERGVVWEEVIIMLPRHINIVLLSATVPNTVEFADWIGRTKQKQIRVTGQVACFVVITMTTKRPVPLEHCLFYAGELFKVCENEKFILQGFKAAQDAYKKKTTSTVGGGTGSSAAHDSAQAQKRDNTSRAKQNKHPGSQNIGNFPGAGLGNQKNNGGQNNWRSWRSEASLWLLLINKLSKKSLLPVIIFCFSKNRCDNSALNMTGTDLTNSSEKSEIRVVRVQNLLHRGIGVHHAGLLPIVKEVVEMLFCRGVVKVLFSTETFAMGVNAPARTVVFDTLRKFDGKEFRQLLPGEYTQMAGRAGRRGLDKIGTVVLLCRDEIPDEKDLKHVTVGSATSLASQFRLTYIMILHLLRVEELKVEDMLKRSFAEFHTQKKLPEQQQLLMRKLAQPTKTIECIKGEPAIEEYYEWYSEAEIYSNQVSEAVMQSSASQSYLTPGRVVVVKSASVSFTLLI</sequence>
<dbReference type="Gene3D" id="3.40.50.300">
    <property type="entry name" value="P-loop containing nucleotide triphosphate hydrolases"/>
    <property type="match status" value="2"/>
</dbReference>
<keyword evidence="9" id="KW-1185">Reference proteome</keyword>
<dbReference type="AlphaFoldDB" id="A0AA89AV70"/>
<organism evidence="8 9">
    <name type="scientific">Escallonia herrerae</name>
    <dbReference type="NCBI Taxonomy" id="1293975"/>
    <lineage>
        <taxon>Eukaryota</taxon>
        <taxon>Viridiplantae</taxon>
        <taxon>Streptophyta</taxon>
        <taxon>Embryophyta</taxon>
        <taxon>Tracheophyta</taxon>
        <taxon>Spermatophyta</taxon>
        <taxon>Magnoliopsida</taxon>
        <taxon>eudicotyledons</taxon>
        <taxon>Gunneridae</taxon>
        <taxon>Pentapetalae</taxon>
        <taxon>asterids</taxon>
        <taxon>campanulids</taxon>
        <taxon>Escalloniales</taxon>
        <taxon>Escalloniaceae</taxon>
        <taxon>Escallonia</taxon>
    </lineage>
</organism>
<evidence type="ECO:0008006" key="10">
    <source>
        <dbReference type="Google" id="ProtNLM"/>
    </source>
</evidence>
<dbReference type="PROSITE" id="PS51192">
    <property type="entry name" value="HELICASE_ATP_BIND_1"/>
    <property type="match status" value="1"/>
</dbReference>
<dbReference type="Pfam" id="PF17911">
    <property type="entry name" value="Ski2_N"/>
    <property type="match status" value="1"/>
</dbReference>
<evidence type="ECO:0000256" key="5">
    <source>
        <dbReference type="SAM" id="MobiDB-lite"/>
    </source>
</evidence>
<dbReference type="SUPFAM" id="SSF52540">
    <property type="entry name" value="P-loop containing nucleoside triphosphate hydrolases"/>
    <property type="match status" value="1"/>
</dbReference>
<dbReference type="GO" id="GO:0016787">
    <property type="term" value="F:hydrolase activity"/>
    <property type="evidence" value="ECO:0007669"/>
    <property type="project" value="UniProtKB-KW"/>
</dbReference>
<dbReference type="GO" id="GO:0005524">
    <property type="term" value="F:ATP binding"/>
    <property type="evidence" value="ECO:0007669"/>
    <property type="project" value="UniProtKB-KW"/>
</dbReference>
<dbReference type="Pfam" id="PF00271">
    <property type="entry name" value="Helicase_C"/>
    <property type="match status" value="1"/>
</dbReference>
<gene>
    <name evidence="8" type="ORF">RJ639_007176</name>
</gene>
<dbReference type="InterPro" id="IPR050699">
    <property type="entry name" value="RNA-DNA_Helicase"/>
</dbReference>
<feature type="region of interest" description="Disordered" evidence="5">
    <location>
        <begin position="572"/>
        <end position="628"/>
    </location>
</feature>
<feature type="domain" description="Helicase C-terminal" evidence="7">
    <location>
        <begin position="644"/>
        <end position="823"/>
    </location>
</feature>
<evidence type="ECO:0000256" key="3">
    <source>
        <dbReference type="ARBA" id="ARBA00022806"/>
    </source>
</evidence>
<dbReference type="SMART" id="SM00490">
    <property type="entry name" value="HELICc"/>
    <property type="match status" value="1"/>
</dbReference>
<dbReference type="PROSITE" id="PS51194">
    <property type="entry name" value="HELICASE_CTER"/>
    <property type="match status" value="1"/>
</dbReference>
<dbReference type="GO" id="GO:0003724">
    <property type="term" value="F:RNA helicase activity"/>
    <property type="evidence" value="ECO:0007669"/>
    <property type="project" value="InterPro"/>
</dbReference>
<name>A0AA89AV70_9ASTE</name>
<dbReference type="Pfam" id="PF21408">
    <property type="entry name" value="MTR4-like_stalk"/>
    <property type="match status" value="1"/>
</dbReference>
<dbReference type="GO" id="GO:0003723">
    <property type="term" value="F:RNA binding"/>
    <property type="evidence" value="ECO:0007669"/>
    <property type="project" value="InterPro"/>
</dbReference>
<dbReference type="PIRSF" id="PIRSF005198">
    <property type="entry name" value="Antiviral_helicase_SKI2"/>
    <property type="match status" value="1"/>
</dbReference>
<dbReference type="FunFam" id="1.10.3380.30:FF:000010">
    <property type="entry name" value="DExH-box ATP-dependent RNA helicase DExH11"/>
    <property type="match status" value="1"/>
</dbReference>
<accession>A0AA89AV70</accession>
<dbReference type="GO" id="GO:0070478">
    <property type="term" value="P:nuclear-transcribed mRNA catabolic process, 3'-5' exonucleolytic nonsense-mediated decay"/>
    <property type="evidence" value="ECO:0007669"/>
    <property type="project" value="TreeGrafter"/>
</dbReference>
<evidence type="ECO:0000313" key="9">
    <source>
        <dbReference type="Proteomes" id="UP001188597"/>
    </source>
</evidence>
<dbReference type="FunFam" id="3.40.50.300:FF:000354">
    <property type="entry name" value="ATP-dependent RNA helicase SKI2"/>
    <property type="match status" value="1"/>
</dbReference>
<dbReference type="EMBL" id="JAVXUP010001064">
    <property type="protein sequence ID" value="KAK3016487.1"/>
    <property type="molecule type" value="Genomic_DNA"/>
</dbReference>
<dbReference type="GO" id="GO:0055087">
    <property type="term" value="C:Ski complex"/>
    <property type="evidence" value="ECO:0007669"/>
    <property type="project" value="TreeGrafter"/>
</dbReference>
<evidence type="ECO:0000256" key="1">
    <source>
        <dbReference type="ARBA" id="ARBA00022741"/>
    </source>
</evidence>
<dbReference type="Pfam" id="PF00270">
    <property type="entry name" value="DEAD"/>
    <property type="match status" value="1"/>
</dbReference>
<comment type="caution">
    <text evidence="8">The sequence shown here is derived from an EMBL/GenBank/DDBJ whole genome shotgun (WGS) entry which is preliminary data.</text>
</comment>
<proteinExistence type="predicted"/>
<reference evidence="8" key="1">
    <citation type="submission" date="2022-12" db="EMBL/GenBank/DDBJ databases">
        <title>Draft genome assemblies for two species of Escallonia (Escalloniales).</title>
        <authorList>
            <person name="Chanderbali A."/>
            <person name="Dervinis C."/>
            <person name="Anghel I."/>
            <person name="Soltis D."/>
            <person name="Soltis P."/>
            <person name="Zapata F."/>
        </authorList>
    </citation>
    <scope>NUCLEOTIDE SEQUENCE</scope>
    <source>
        <strain evidence="8">UCBG64.0493</strain>
        <tissue evidence="8">Leaf</tissue>
    </source>
</reference>
<dbReference type="SMART" id="SM00487">
    <property type="entry name" value="DEXDc"/>
    <property type="match status" value="1"/>
</dbReference>
<evidence type="ECO:0000313" key="8">
    <source>
        <dbReference type="EMBL" id="KAK3016487.1"/>
    </source>
</evidence>
<dbReference type="InterPro" id="IPR040801">
    <property type="entry name" value="Ski2_N"/>
</dbReference>
<dbReference type="InterPro" id="IPR027417">
    <property type="entry name" value="P-loop_NTPase"/>
</dbReference>
<evidence type="ECO:0000256" key="2">
    <source>
        <dbReference type="ARBA" id="ARBA00022801"/>
    </source>
</evidence>
<evidence type="ECO:0000259" key="6">
    <source>
        <dbReference type="PROSITE" id="PS51192"/>
    </source>
</evidence>
<protein>
    <recommendedName>
        <fullName evidence="10">Helicase SKI2W</fullName>
    </recommendedName>
</protein>
<dbReference type="InterPro" id="IPR011545">
    <property type="entry name" value="DEAD/DEAH_box_helicase_dom"/>
</dbReference>
<keyword evidence="1" id="KW-0547">Nucleotide-binding</keyword>